<evidence type="ECO:0000313" key="3">
    <source>
        <dbReference type="Proteomes" id="UP000245379"/>
    </source>
</evidence>
<evidence type="ECO:0000313" key="2">
    <source>
        <dbReference type="EMBL" id="PWS28871.1"/>
    </source>
</evidence>
<protein>
    <recommendedName>
        <fullName evidence="4">DUF3899 domain-containing protein</fullName>
    </recommendedName>
</protein>
<accession>A0A317EPS8</accession>
<proteinExistence type="predicted"/>
<feature type="transmembrane region" description="Helical" evidence="1">
    <location>
        <begin position="7"/>
        <end position="24"/>
    </location>
</feature>
<dbReference type="Proteomes" id="UP000245379">
    <property type="component" value="Unassembled WGS sequence"/>
</dbReference>
<feature type="transmembrane region" description="Helical" evidence="1">
    <location>
        <begin position="56"/>
        <end position="76"/>
    </location>
</feature>
<dbReference type="RefSeq" id="WP_109924301.1">
    <property type="nucleotide sequence ID" value="NZ_QGNZ01000001.1"/>
</dbReference>
<dbReference type="AlphaFoldDB" id="A0A317EPS8"/>
<organism evidence="2 3">
    <name type="scientific">Pedobacter yonginense</name>
    <dbReference type="NCBI Taxonomy" id="651869"/>
    <lineage>
        <taxon>Bacteria</taxon>
        <taxon>Pseudomonadati</taxon>
        <taxon>Bacteroidota</taxon>
        <taxon>Sphingobacteriia</taxon>
        <taxon>Sphingobacteriales</taxon>
        <taxon>Sphingobacteriaceae</taxon>
        <taxon>Pedobacter</taxon>
    </lineage>
</organism>
<gene>
    <name evidence="2" type="ORF">DHW03_03285</name>
</gene>
<keyword evidence="1" id="KW-1133">Transmembrane helix</keyword>
<sequence>MGVLFDFLSILIGRWILGGIGYWTRKGYFFISRTISKPDKTKRKSDLDEVIDIEDFSNRIIGIVVIFLVIALADIFF</sequence>
<evidence type="ECO:0000256" key="1">
    <source>
        <dbReference type="SAM" id="Phobius"/>
    </source>
</evidence>
<dbReference type="EMBL" id="QGNZ01000001">
    <property type="protein sequence ID" value="PWS28871.1"/>
    <property type="molecule type" value="Genomic_DNA"/>
</dbReference>
<name>A0A317EPS8_9SPHI</name>
<keyword evidence="1" id="KW-0812">Transmembrane</keyword>
<keyword evidence="3" id="KW-1185">Reference proteome</keyword>
<reference evidence="2 3" key="1">
    <citation type="submission" date="2018-05" db="EMBL/GenBank/DDBJ databases">
        <title>Pedobacter paludis sp. nov., isolated from wetland soil.</title>
        <authorList>
            <person name="Zhang Y."/>
            <person name="Wang G."/>
        </authorList>
    </citation>
    <scope>NUCLEOTIDE SEQUENCE [LARGE SCALE GENOMIC DNA]</scope>
    <source>
        <strain evidence="2 3">KCTC22721</strain>
    </source>
</reference>
<comment type="caution">
    <text evidence="2">The sequence shown here is derived from an EMBL/GenBank/DDBJ whole genome shotgun (WGS) entry which is preliminary data.</text>
</comment>
<evidence type="ECO:0008006" key="4">
    <source>
        <dbReference type="Google" id="ProtNLM"/>
    </source>
</evidence>
<keyword evidence="1" id="KW-0472">Membrane</keyword>